<evidence type="ECO:0000313" key="2">
    <source>
        <dbReference type="EMBL" id="OMJ78616.1"/>
    </source>
</evidence>
<feature type="region of interest" description="Disordered" evidence="1">
    <location>
        <begin position="263"/>
        <end position="293"/>
    </location>
</feature>
<comment type="caution">
    <text evidence="2">The sequence shown here is derived from an EMBL/GenBank/DDBJ whole genome shotgun (WGS) entry which is preliminary data.</text>
</comment>
<name>A0A1R2BPH0_9CILI</name>
<keyword evidence="3" id="KW-1185">Reference proteome</keyword>
<dbReference type="EMBL" id="MPUH01000513">
    <property type="protein sequence ID" value="OMJ78616.1"/>
    <property type="molecule type" value="Genomic_DNA"/>
</dbReference>
<proteinExistence type="predicted"/>
<sequence length="528" mass="61002">MFNSQQTRLYDEWKKSTENKLPKVFRKSNLSKSELSPRHQQIAISIPLKGGPERDQLTEGFLKVIEKEYAVRYLEIIGVEPTRKNIEKILQEMPIENCKFKAQWWQPSDWLADTLIIYPHSRPKPQKDLPVSNQLANRLETQAVVKELPREESKLTIGHFRKVEAVVTKEAEPETKVKIDLDPQNIKKKFLLPFMDNEIKLVSDESDADDLFSSKVFKFPFENITVTAAHIKEMMQPIEITVEEVANNLKYVVTSFPDTIVPPSIGPKKKKAKPSLKPQTSEKNDEDKSPRAKKVDHLKTMLQQIDTENNARLIGIVAHFCYWTIFGHLHSIIISNEQRQQMFVTILHLFHEKSSKVPFYKSLLILVIRIISENIFVNSYKQFFSVPSQLQIANMKIQGVITKLFDPEGYFSRFSFLESGMDALGLQSKTKSKMSSKYFSTSSMVKSLFPYPQHPRTRALFAKKEIYEGRIENLVKTGAQIDGTMPLLPGKLNYYQQTEPWKSPDYLDIPSRAHLFMIALQKMNKNHP</sequence>
<dbReference type="Proteomes" id="UP000187209">
    <property type="component" value="Unassembled WGS sequence"/>
</dbReference>
<protein>
    <submittedName>
        <fullName evidence="2">Uncharacterized protein</fullName>
    </submittedName>
</protein>
<feature type="compositionally biased region" description="Basic and acidic residues" evidence="1">
    <location>
        <begin position="280"/>
        <end position="293"/>
    </location>
</feature>
<evidence type="ECO:0000256" key="1">
    <source>
        <dbReference type="SAM" id="MobiDB-lite"/>
    </source>
</evidence>
<evidence type="ECO:0000313" key="3">
    <source>
        <dbReference type="Proteomes" id="UP000187209"/>
    </source>
</evidence>
<dbReference type="OrthoDB" id="159675at2759"/>
<dbReference type="AlphaFoldDB" id="A0A1R2BPH0"/>
<gene>
    <name evidence="2" type="ORF">SteCoe_21541</name>
</gene>
<organism evidence="2 3">
    <name type="scientific">Stentor coeruleus</name>
    <dbReference type="NCBI Taxonomy" id="5963"/>
    <lineage>
        <taxon>Eukaryota</taxon>
        <taxon>Sar</taxon>
        <taxon>Alveolata</taxon>
        <taxon>Ciliophora</taxon>
        <taxon>Postciliodesmatophora</taxon>
        <taxon>Heterotrichea</taxon>
        <taxon>Heterotrichida</taxon>
        <taxon>Stentoridae</taxon>
        <taxon>Stentor</taxon>
    </lineage>
</organism>
<reference evidence="2 3" key="1">
    <citation type="submission" date="2016-11" db="EMBL/GenBank/DDBJ databases">
        <title>The macronuclear genome of Stentor coeruleus: a giant cell with tiny introns.</title>
        <authorList>
            <person name="Slabodnick M."/>
            <person name="Ruby J.G."/>
            <person name="Reiff S.B."/>
            <person name="Swart E.C."/>
            <person name="Gosai S."/>
            <person name="Prabakaran S."/>
            <person name="Witkowska E."/>
            <person name="Larue G.E."/>
            <person name="Fisher S."/>
            <person name="Freeman R.M."/>
            <person name="Gunawardena J."/>
            <person name="Chu W."/>
            <person name="Stover N.A."/>
            <person name="Gregory B.D."/>
            <person name="Nowacki M."/>
            <person name="Derisi J."/>
            <person name="Roy S.W."/>
            <person name="Marshall W.F."/>
            <person name="Sood P."/>
        </authorList>
    </citation>
    <scope>NUCLEOTIDE SEQUENCE [LARGE SCALE GENOMIC DNA]</scope>
    <source>
        <strain evidence="2">WM001</strain>
    </source>
</reference>
<accession>A0A1R2BPH0</accession>